<dbReference type="KEGG" id="mmec:FIU01_02330"/>
<dbReference type="InterPro" id="IPR044922">
    <property type="entry name" value="DUF2063_N_sf"/>
</dbReference>
<evidence type="ECO:0000313" key="4">
    <source>
        <dbReference type="Proteomes" id="UP000311008"/>
    </source>
</evidence>
<dbReference type="InterPro" id="IPR054098">
    <property type="entry name" value="NGO1945-like_C"/>
</dbReference>
<protein>
    <submittedName>
        <fullName evidence="3">DUF2063 domain-containing protein</fullName>
    </submittedName>
</protein>
<dbReference type="Gene3D" id="1.10.150.690">
    <property type="entry name" value="DUF2063"/>
    <property type="match status" value="1"/>
</dbReference>
<evidence type="ECO:0000259" key="2">
    <source>
        <dbReference type="Pfam" id="PF22106"/>
    </source>
</evidence>
<accession>A0A5B8CR21</accession>
<dbReference type="Gene3D" id="3.90.930.50">
    <property type="match status" value="1"/>
</dbReference>
<dbReference type="Proteomes" id="UP000311008">
    <property type="component" value="Chromosome"/>
</dbReference>
<dbReference type="Pfam" id="PF22106">
    <property type="entry name" value="NGO1945_C"/>
    <property type="match status" value="1"/>
</dbReference>
<proteinExistence type="predicted"/>
<dbReference type="OrthoDB" id="4146344at2"/>
<reference evidence="4" key="1">
    <citation type="journal article" date="2019" name="ISME J.">
        <title>Evolution in action: habitat transition from sediment to the pelagial leads to genome streamlining in Methylophilaceae.</title>
        <authorList>
            <person name="Salcher M."/>
            <person name="Schaefle D."/>
            <person name="Kaspar M."/>
            <person name="Neuenschwander S.M."/>
            <person name="Ghai R."/>
        </authorList>
    </citation>
    <scope>NUCLEOTIDE SEQUENCE [LARGE SCALE GENOMIC DNA]</scope>
    <source>
        <strain evidence="4">MMS-M-51</strain>
    </source>
</reference>
<evidence type="ECO:0000313" key="3">
    <source>
        <dbReference type="EMBL" id="QDC43476.1"/>
    </source>
</evidence>
<dbReference type="EMBL" id="CP040946">
    <property type="protein sequence ID" value="QDC43476.1"/>
    <property type="molecule type" value="Genomic_DNA"/>
</dbReference>
<keyword evidence="4" id="KW-1185">Reference proteome</keyword>
<dbReference type="RefSeq" id="WP_140002547.1">
    <property type="nucleotide sequence ID" value="NZ_CP040946.1"/>
</dbReference>
<gene>
    <name evidence="3" type="ORF">FIU01_02330</name>
</gene>
<sequence>MLPFQAYQHAFTAHLRDPKRHDKPDGVNDQRMRIYREIVFNNFLASVRACFPVLSQLLGKRRFGKLVRACFYAQPFESPLFADIPKTFVDYLQTGTLPNVDIPAFAAQLAHYEWVELAVSRQVETHHDATISTQITTPDGLRPCVLKLPEVHRLLDYDYPVQCISKKNAHPTPEATFLLVYRTPDYQVRFIQLNVITFQLLQQFQANTTSALDHLTTLAHSLPHLPAASIIEFGLQTLHTLHQQQALCVKSPYPLLETLPL</sequence>
<name>A0A5B8CR21_9PROT</name>
<organism evidence="3 4">
    <name type="scientific">Methylophilus medardicus</name>
    <dbReference type="NCBI Taxonomy" id="2588534"/>
    <lineage>
        <taxon>Bacteria</taxon>
        <taxon>Pseudomonadati</taxon>
        <taxon>Pseudomonadota</taxon>
        <taxon>Betaproteobacteria</taxon>
        <taxon>Nitrosomonadales</taxon>
        <taxon>Methylophilaceae</taxon>
        <taxon>Methylophilus</taxon>
    </lineage>
</organism>
<dbReference type="Pfam" id="PF09836">
    <property type="entry name" value="DUF2063"/>
    <property type="match status" value="1"/>
</dbReference>
<dbReference type="InterPro" id="IPR018640">
    <property type="entry name" value="DUF2063"/>
</dbReference>
<dbReference type="AlphaFoldDB" id="A0A5B8CR21"/>
<evidence type="ECO:0000259" key="1">
    <source>
        <dbReference type="Pfam" id="PF09836"/>
    </source>
</evidence>
<feature type="domain" description="Putative DNA-binding" evidence="1">
    <location>
        <begin position="7"/>
        <end position="92"/>
    </location>
</feature>
<feature type="domain" description="NGO1945-like C-terminal" evidence="2">
    <location>
        <begin position="151"/>
        <end position="241"/>
    </location>
</feature>